<evidence type="ECO:0000313" key="3">
    <source>
        <dbReference type="Proteomes" id="UP001281614"/>
    </source>
</evidence>
<reference evidence="2" key="1">
    <citation type="submission" date="2023-02" db="EMBL/GenBank/DDBJ databases">
        <title>Colletotrichum kahawae CIFC_Que2 genome sequencing and assembly.</title>
        <authorList>
            <person name="Baroncelli R."/>
        </authorList>
    </citation>
    <scope>NUCLEOTIDE SEQUENCE</scope>
    <source>
        <strain evidence="2">CIFC_Que2</strain>
    </source>
</reference>
<protein>
    <submittedName>
        <fullName evidence="2">Uncharacterized protein</fullName>
    </submittedName>
</protein>
<feature type="region of interest" description="Disordered" evidence="1">
    <location>
        <begin position="1"/>
        <end position="21"/>
    </location>
</feature>
<feature type="region of interest" description="Disordered" evidence="1">
    <location>
        <begin position="429"/>
        <end position="449"/>
    </location>
</feature>
<keyword evidence="3" id="KW-1185">Reference proteome</keyword>
<accession>A0AAD9Y8M0</accession>
<sequence>MQKHRLPSGDYDLPVDGWDTLSRDDRSRLAERLEAQKGSLSLSPTACSRPLDLDDLDARLRRVPPNESFSSRRQSGPKAHSRSPTPPYNPTELETETYHELVRTGGRPLYPIELIQDVQRQPDNYAEMLRPWQEFLNQARAEDIFQRQLQRWQDFRKWQNDNRDREDEDDSFPAYVEREKSMIQRYCLRRSRAKRLAEIEADPSCLKSGWDMQQSLRERQRRLCREHGCRGFRSYVNAVKRRLAAHDFTQPFDLDEDPKKQDRLTTWIEYLNYEYWWLDEHTRDIERLEPEHDKLWQELVEKRILRPHETKEFVRTMASPMERQSEEDQAEKVVRGTESEAKRIFTLTQKHSKRTRIPQAKRISMLKVCTERLLAAKRRFEQVRSRNNQIGDFIRATFDYDEAQREAARQRILVQWVLNQVALIEAETKPSKSNRVKPGARKGTKRQRTIDDVTPETQASKRVKFDLLETTPVNTMASSGATDMQPGSGTLCQAAQDAQSDSFIARGFQQGNNAMQRGVRRSARIAARQDALVKALNPKAPEHMSRSKTEAIVAQSSRQIPTVGHAEARLSKTQSRRKNQDSVAKPGRRSQRLR</sequence>
<feature type="compositionally biased region" description="Basic and acidic residues" evidence="1">
    <location>
        <begin position="540"/>
        <end position="549"/>
    </location>
</feature>
<feature type="region of interest" description="Disordered" evidence="1">
    <location>
        <begin position="538"/>
        <end position="594"/>
    </location>
</feature>
<name>A0AAD9Y8M0_COLKA</name>
<dbReference type="EMBL" id="VYYT01000323">
    <property type="protein sequence ID" value="KAK2743007.1"/>
    <property type="molecule type" value="Genomic_DNA"/>
</dbReference>
<comment type="caution">
    <text evidence="2">The sequence shown here is derived from an EMBL/GenBank/DDBJ whole genome shotgun (WGS) entry which is preliminary data.</text>
</comment>
<evidence type="ECO:0000313" key="2">
    <source>
        <dbReference type="EMBL" id="KAK2743007.1"/>
    </source>
</evidence>
<gene>
    <name evidence="2" type="ORF">CKAH01_18422</name>
</gene>
<organism evidence="2 3">
    <name type="scientific">Colletotrichum kahawae</name>
    <name type="common">Coffee berry disease fungus</name>
    <dbReference type="NCBI Taxonomy" id="34407"/>
    <lineage>
        <taxon>Eukaryota</taxon>
        <taxon>Fungi</taxon>
        <taxon>Dikarya</taxon>
        <taxon>Ascomycota</taxon>
        <taxon>Pezizomycotina</taxon>
        <taxon>Sordariomycetes</taxon>
        <taxon>Hypocreomycetidae</taxon>
        <taxon>Glomerellales</taxon>
        <taxon>Glomerellaceae</taxon>
        <taxon>Colletotrichum</taxon>
        <taxon>Colletotrichum gloeosporioides species complex</taxon>
    </lineage>
</organism>
<feature type="region of interest" description="Disordered" evidence="1">
    <location>
        <begin position="62"/>
        <end position="93"/>
    </location>
</feature>
<dbReference type="AlphaFoldDB" id="A0AAD9Y8M0"/>
<evidence type="ECO:0000256" key="1">
    <source>
        <dbReference type="SAM" id="MobiDB-lite"/>
    </source>
</evidence>
<feature type="compositionally biased region" description="Basic residues" evidence="1">
    <location>
        <begin position="432"/>
        <end position="447"/>
    </location>
</feature>
<dbReference type="Proteomes" id="UP001281614">
    <property type="component" value="Unassembled WGS sequence"/>
</dbReference>
<proteinExistence type="predicted"/>